<dbReference type="AlphaFoldDB" id="A0A074RT99"/>
<feature type="region of interest" description="Disordered" evidence="1">
    <location>
        <begin position="65"/>
        <end position="107"/>
    </location>
</feature>
<reference evidence="2 3" key="1">
    <citation type="submission" date="2013-12" db="EMBL/GenBank/DDBJ databases">
        <authorList>
            <person name="Cubeta M."/>
            <person name="Pakala S."/>
            <person name="Fedorova N."/>
            <person name="Thomas E."/>
            <person name="Dean R."/>
            <person name="Jabaji S."/>
            <person name="Neate S."/>
            <person name="Toda T."/>
            <person name="Tavantzis S."/>
            <person name="Vilgalys R."/>
            <person name="Bharathan N."/>
            <person name="Pakala S."/>
            <person name="Losada L.S."/>
            <person name="Zafar N."/>
            <person name="Nierman W."/>
        </authorList>
    </citation>
    <scope>NUCLEOTIDE SEQUENCE [LARGE SCALE GENOMIC DNA]</scope>
    <source>
        <strain evidence="2 3">123E</strain>
    </source>
</reference>
<dbReference type="OrthoDB" id="10682081at2759"/>
<feature type="compositionally biased region" description="Pro residues" evidence="1">
    <location>
        <begin position="439"/>
        <end position="451"/>
    </location>
</feature>
<feature type="compositionally biased region" description="Basic and acidic residues" evidence="1">
    <location>
        <begin position="76"/>
        <end position="94"/>
    </location>
</feature>
<comment type="caution">
    <text evidence="2">The sequence shown here is derived from an EMBL/GenBank/DDBJ whole genome shotgun (WGS) entry which is preliminary data.</text>
</comment>
<proteinExistence type="predicted"/>
<gene>
    <name evidence="2" type="ORF">V565_140250</name>
</gene>
<dbReference type="Proteomes" id="UP000027456">
    <property type="component" value="Unassembled WGS sequence"/>
</dbReference>
<protein>
    <submittedName>
        <fullName evidence="2">Uncharacterized protein</fullName>
    </submittedName>
</protein>
<dbReference type="HOGENOM" id="CLU_387400_0_0_1"/>
<sequence length="713" mass="78656">MFSAALPRPRVEEHIDVMQEGQANLHERVVQLEKKVEYYKNLSEEHLNDVVQWVGGNAPRPPWALQPASSSATKMIKSEDVKPKGGDLELTEPKRPRKKKGDNPTVKSLDEVDLANDLSTHVRTRLYKWMGVTDSMAVNKPQFNPDGTPKFWVMDDRGVEQLRPHWGSNLGLNLEGPGAWVRDFITSCMDPGKMPAGMGNRFKSLVADDYLKTLNAGVFASMSSNWKKKSNGELERKSALKNIKARRNSRHKKKHEMRQERRTGTILAAPEWDPAFQLRCTSPELSDAENKSEAFVIEEQAWLDPLVRQAHQALDQKAFTQSGVKIKALSRRAVMFEGSIPLTKKDKPIPRWMVSDSYALKHPQFLAAASELIDFTQTNRPNIDELTTVFKATPRTYIPACPRTVGDEALLNLSVAEASDAGLPGSRQDTPASAVFEPQPRPSEPPTPVEPPMPVCADNEPLVVPTPHDEPPTSSTSYVPHGNTQSGYVPGSSTFTTPFAPTLPADPPPQIPHPSSYTLGRYGGAYIRSPQTATFGHPSSHGQPVFILHNGQYLQVVQPNQQLSGDTITGASYPTAHHGPMHPDEGLGFQARTTDVVQPPIQTPGPSHITFNPSHQNLPPTPQHSYPVSSLTGSSGELQMGFNSRSQGGIIVDPNLGAGTTQEPHPASSNEMYKGKGKEEVYSEYCDNYNLRVEHLPTLHQNHLQSTRLMVFG</sequence>
<feature type="region of interest" description="Disordered" evidence="1">
    <location>
        <begin position="420"/>
        <end position="451"/>
    </location>
</feature>
<organism evidence="2 3">
    <name type="scientific">Rhizoctonia solani 123E</name>
    <dbReference type="NCBI Taxonomy" id="1423351"/>
    <lineage>
        <taxon>Eukaryota</taxon>
        <taxon>Fungi</taxon>
        <taxon>Dikarya</taxon>
        <taxon>Basidiomycota</taxon>
        <taxon>Agaricomycotina</taxon>
        <taxon>Agaricomycetes</taxon>
        <taxon>Cantharellales</taxon>
        <taxon>Ceratobasidiaceae</taxon>
        <taxon>Rhizoctonia</taxon>
    </lineage>
</organism>
<evidence type="ECO:0000313" key="2">
    <source>
        <dbReference type="EMBL" id="KEP47893.1"/>
    </source>
</evidence>
<dbReference type="EMBL" id="AZST01000624">
    <property type="protein sequence ID" value="KEP47893.1"/>
    <property type="molecule type" value="Genomic_DNA"/>
</dbReference>
<accession>A0A074RT99</accession>
<keyword evidence="3" id="KW-1185">Reference proteome</keyword>
<evidence type="ECO:0000313" key="3">
    <source>
        <dbReference type="Proteomes" id="UP000027456"/>
    </source>
</evidence>
<name>A0A074RT99_9AGAM</name>
<evidence type="ECO:0000256" key="1">
    <source>
        <dbReference type="SAM" id="MobiDB-lite"/>
    </source>
</evidence>